<evidence type="ECO:0000313" key="1">
    <source>
        <dbReference type="EMBL" id="SIO39484.1"/>
    </source>
</evidence>
<gene>
    <name evidence="1" type="ORF">SAMN02743940_2322</name>
</gene>
<dbReference type="Proteomes" id="UP000185062">
    <property type="component" value="Unassembled WGS sequence"/>
</dbReference>
<name>A0A1N6J572_9PROT</name>
<dbReference type="EMBL" id="FSRO01000001">
    <property type="protein sequence ID" value="SIO39484.1"/>
    <property type="molecule type" value="Genomic_DNA"/>
</dbReference>
<reference evidence="1 2" key="1">
    <citation type="submission" date="2016-12" db="EMBL/GenBank/DDBJ databases">
        <authorList>
            <person name="Song W.-J."/>
            <person name="Kurnit D.M."/>
        </authorList>
    </citation>
    <scope>NUCLEOTIDE SEQUENCE [LARGE SCALE GENOMIC DNA]</scope>
    <source>
        <strain evidence="1 2">ATCC 49181</strain>
    </source>
</reference>
<accession>A0A1N6J572</accession>
<organism evidence="1 2">
    <name type="scientific">Nitrosomonas cryotolerans ATCC 49181</name>
    <dbReference type="NCBI Taxonomy" id="1131553"/>
    <lineage>
        <taxon>Bacteria</taxon>
        <taxon>Pseudomonadati</taxon>
        <taxon>Pseudomonadota</taxon>
        <taxon>Betaproteobacteria</taxon>
        <taxon>Nitrosomonadales</taxon>
        <taxon>Nitrosomonadaceae</taxon>
        <taxon>Nitrosomonas</taxon>
    </lineage>
</organism>
<dbReference type="RefSeq" id="WP_028460710.1">
    <property type="nucleotide sequence ID" value="NZ_FSRO01000001.1"/>
</dbReference>
<protein>
    <submittedName>
        <fullName evidence="1">Uncharacterized protein</fullName>
    </submittedName>
</protein>
<dbReference type="eggNOG" id="ENOG5030YDQ">
    <property type="taxonomic scope" value="Bacteria"/>
</dbReference>
<sequence>MQPTVLIDQHRHTAIIVATNRKKQLVIKLGKGKLTVSSISTKEIKAQGYTVSDYPPKLAAQSYLYHGAGVSDRAKRYLEEIANGEFPGMLVLA</sequence>
<proteinExistence type="predicted"/>
<evidence type="ECO:0000313" key="2">
    <source>
        <dbReference type="Proteomes" id="UP000185062"/>
    </source>
</evidence>
<keyword evidence="2" id="KW-1185">Reference proteome</keyword>
<dbReference type="AlphaFoldDB" id="A0A1N6J572"/>